<dbReference type="KEGG" id="stae:HNV11_07970"/>
<dbReference type="RefSeq" id="WP_171739163.1">
    <property type="nucleotide sequence ID" value="NZ_CP053435.1"/>
</dbReference>
<evidence type="ECO:0000313" key="2">
    <source>
        <dbReference type="Proteomes" id="UP000502756"/>
    </source>
</evidence>
<dbReference type="EMBL" id="CP053435">
    <property type="protein sequence ID" value="QJW89324.1"/>
    <property type="molecule type" value="Genomic_DNA"/>
</dbReference>
<dbReference type="AlphaFoldDB" id="A0A6M5Y767"/>
<protein>
    <submittedName>
        <fullName evidence="1">Uncharacterized protein</fullName>
    </submittedName>
</protein>
<name>A0A6M5Y767_9BACT</name>
<keyword evidence="2" id="KW-1185">Reference proteome</keyword>
<dbReference type="Proteomes" id="UP000502756">
    <property type="component" value="Chromosome"/>
</dbReference>
<proteinExistence type="predicted"/>
<sequence>MYGTKLIMLVAFGLIACEGGSFKKRNCKSCETVTYGQQTQPRRIVNQVCGDNQVSAYITANTISNSSLTVVTTCK</sequence>
<evidence type="ECO:0000313" key="1">
    <source>
        <dbReference type="EMBL" id="QJW89324.1"/>
    </source>
</evidence>
<gene>
    <name evidence="1" type="ORF">HNV11_07970</name>
</gene>
<dbReference type="PROSITE" id="PS51257">
    <property type="entry name" value="PROKAR_LIPOPROTEIN"/>
    <property type="match status" value="1"/>
</dbReference>
<organism evidence="1 2">
    <name type="scientific">Spirosoma taeanense</name>
    <dbReference type="NCBI Taxonomy" id="2735870"/>
    <lineage>
        <taxon>Bacteria</taxon>
        <taxon>Pseudomonadati</taxon>
        <taxon>Bacteroidota</taxon>
        <taxon>Cytophagia</taxon>
        <taxon>Cytophagales</taxon>
        <taxon>Cytophagaceae</taxon>
        <taxon>Spirosoma</taxon>
    </lineage>
</organism>
<reference evidence="1 2" key="1">
    <citation type="submission" date="2020-05" db="EMBL/GenBank/DDBJ databases">
        <title>Genome sequencing of Spirosoma sp. TS118.</title>
        <authorList>
            <person name="Lee J.-H."/>
            <person name="Jeong S."/>
            <person name="Zhao L."/>
            <person name="Jung J.-H."/>
            <person name="Kim M.-K."/>
            <person name="Lim S."/>
        </authorList>
    </citation>
    <scope>NUCLEOTIDE SEQUENCE [LARGE SCALE GENOMIC DNA]</scope>
    <source>
        <strain evidence="1 2">TS118</strain>
    </source>
</reference>
<accession>A0A6M5Y767</accession>